<dbReference type="GO" id="GO:0005737">
    <property type="term" value="C:cytoplasm"/>
    <property type="evidence" value="ECO:0007669"/>
    <property type="project" value="TreeGrafter"/>
</dbReference>
<keyword evidence="4" id="KW-0274">FAD</keyword>
<dbReference type="SUPFAM" id="SSF55424">
    <property type="entry name" value="FAD/NAD-linked reductases, dimerisation (C-terminal) domain"/>
    <property type="match status" value="1"/>
</dbReference>
<feature type="domain" description="Mitochondrial apoptosis-inducing factor C-terminal" evidence="10">
    <location>
        <begin position="297"/>
        <end position="337"/>
    </location>
</feature>
<dbReference type="Gene3D" id="3.30.390.30">
    <property type="match status" value="1"/>
</dbReference>
<evidence type="ECO:0000256" key="2">
    <source>
        <dbReference type="ARBA" id="ARBA00022630"/>
    </source>
</evidence>
<dbReference type="PRINTS" id="PR00368">
    <property type="entry name" value="FADPNR"/>
</dbReference>
<evidence type="ECO:0000256" key="5">
    <source>
        <dbReference type="ARBA" id="ARBA00022946"/>
    </source>
</evidence>
<dbReference type="EMBL" id="JASJOU010000004">
    <property type="protein sequence ID" value="MDJ1501882.1"/>
    <property type="molecule type" value="Genomic_DNA"/>
</dbReference>
<evidence type="ECO:0000256" key="4">
    <source>
        <dbReference type="ARBA" id="ARBA00022827"/>
    </source>
</evidence>
<dbReference type="SMART" id="SM01353">
    <property type="entry name" value="AIF_C"/>
    <property type="match status" value="1"/>
</dbReference>
<evidence type="ECO:0000256" key="7">
    <source>
        <dbReference type="ARBA" id="ARBA00023027"/>
    </source>
</evidence>
<dbReference type="GO" id="GO:0046983">
    <property type="term" value="F:protein dimerization activity"/>
    <property type="evidence" value="ECO:0007669"/>
    <property type="project" value="InterPro"/>
</dbReference>
<evidence type="ECO:0000256" key="3">
    <source>
        <dbReference type="ARBA" id="ARBA00022703"/>
    </source>
</evidence>
<keyword evidence="5" id="KW-0809">Transit peptide</keyword>
<evidence type="ECO:0000313" key="11">
    <source>
        <dbReference type="EMBL" id="MDJ1501882.1"/>
    </source>
</evidence>
<name>A0AAE3R5B8_9BACT</name>
<proteinExistence type="predicted"/>
<dbReference type="GO" id="GO:0012501">
    <property type="term" value="P:programmed cell death"/>
    <property type="evidence" value="ECO:0007669"/>
    <property type="project" value="TreeGrafter"/>
</dbReference>
<dbReference type="InterPro" id="IPR016156">
    <property type="entry name" value="FAD/NAD-linked_Rdtase_dimer_sf"/>
</dbReference>
<feature type="domain" description="Mitochondrial apoptosis-inducing factor C-terminal" evidence="10">
    <location>
        <begin position="341"/>
        <end position="375"/>
    </location>
</feature>
<comment type="catalytic activity">
    <reaction evidence="8">
        <text>A + NADH + H(+) = AH2 + NAD(+)</text>
        <dbReference type="Rhea" id="RHEA:11356"/>
        <dbReference type="ChEBI" id="CHEBI:13193"/>
        <dbReference type="ChEBI" id="CHEBI:15378"/>
        <dbReference type="ChEBI" id="CHEBI:17499"/>
        <dbReference type="ChEBI" id="CHEBI:57540"/>
        <dbReference type="ChEBI" id="CHEBI:57945"/>
    </reaction>
</comment>
<evidence type="ECO:0000256" key="8">
    <source>
        <dbReference type="ARBA" id="ARBA00047786"/>
    </source>
</evidence>
<dbReference type="Pfam" id="PF07992">
    <property type="entry name" value="Pyr_redox_2"/>
    <property type="match status" value="1"/>
</dbReference>
<keyword evidence="6 11" id="KW-0560">Oxidoreductase</keyword>
<sequence>MNKYTYLIIGGGMTADSAVQGIRELDTTGSIGILTIETHPPYDRPPLTKALWKGEDEKKIWRHTENYQVSIHYSVQATKIDRTNRIVTDQLGTQYSYEKLLFATGGTPRHLSGGSDEILYYRNYNDYHTLKSLAESKTNFIVIGGGFIAWEITAALALNNKKVTMLFPSAGIGANLYPANLSQFLNTYYTQKGVTVLPHESVTSVAKEGDTLVVQTQKGQKLTADIVIAGLGIEPNTSLAQEAGLTVNNGIAVDPNLRTEDESIYAAGDVANFYSPALKRNVRFEHEDNANATGKLAGRNMAGASETYNYLPFFYSDLFDLGYEAIGDVNSSLDIVEDWVEEFQQGVIYYLKEDIVKGVLLWNVWGQVDAARELVVSQQKIDPITLRGKIR</sequence>
<dbReference type="AlphaFoldDB" id="A0AAE3R5B8"/>
<comment type="cofactor">
    <cofactor evidence="1">
        <name>FAD</name>
        <dbReference type="ChEBI" id="CHEBI:57692"/>
    </cofactor>
</comment>
<dbReference type="InterPro" id="IPR029324">
    <property type="entry name" value="AIF_C"/>
</dbReference>
<dbReference type="Pfam" id="PF14721">
    <property type="entry name" value="AIF_C"/>
    <property type="match status" value="2"/>
</dbReference>
<feature type="domain" description="FAD/NAD(P)-binding" evidence="9">
    <location>
        <begin position="5"/>
        <end position="285"/>
    </location>
</feature>
<reference evidence="11" key="1">
    <citation type="submission" date="2023-05" db="EMBL/GenBank/DDBJ databases">
        <authorList>
            <person name="Zhang X."/>
        </authorList>
    </citation>
    <scope>NUCLEOTIDE SEQUENCE</scope>
    <source>
        <strain evidence="11">BD1B2-1</strain>
    </source>
</reference>
<dbReference type="RefSeq" id="WP_314511582.1">
    <property type="nucleotide sequence ID" value="NZ_JASJOU010000004.1"/>
</dbReference>
<gene>
    <name evidence="11" type="ORF">QNI22_14540</name>
</gene>
<dbReference type="Proteomes" id="UP001232063">
    <property type="component" value="Unassembled WGS sequence"/>
</dbReference>
<dbReference type="InterPro" id="IPR023753">
    <property type="entry name" value="FAD/NAD-binding_dom"/>
</dbReference>
<evidence type="ECO:0000256" key="1">
    <source>
        <dbReference type="ARBA" id="ARBA00001974"/>
    </source>
</evidence>
<protein>
    <submittedName>
        <fullName evidence="11">FAD/NAD(P)-binding oxidoreductase</fullName>
        <ecNumber evidence="11">1.-.-.-</ecNumber>
    </submittedName>
</protein>
<accession>A0AAE3R5B8</accession>
<dbReference type="PANTHER" id="PTHR43557">
    <property type="entry name" value="APOPTOSIS-INDUCING FACTOR 1"/>
    <property type="match status" value="1"/>
</dbReference>
<evidence type="ECO:0000256" key="6">
    <source>
        <dbReference type="ARBA" id="ARBA00023002"/>
    </source>
</evidence>
<dbReference type="PANTHER" id="PTHR43557:SF4">
    <property type="entry name" value="APOPTOSIS-INDUCING FACTOR 1, MITOCHONDRIAL"/>
    <property type="match status" value="1"/>
</dbReference>
<evidence type="ECO:0000259" key="10">
    <source>
        <dbReference type="Pfam" id="PF14721"/>
    </source>
</evidence>
<dbReference type="GO" id="GO:0071949">
    <property type="term" value="F:FAD binding"/>
    <property type="evidence" value="ECO:0007669"/>
    <property type="project" value="TreeGrafter"/>
</dbReference>
<organism evidence="11 12">
    <name type="scientific">Xanthocytophaga agilis</name>
    <dbReference type="NCBI Taxonomy" id="3048010"/>
    <lineage>
        <taxon>Bacteria</taxon>
        <taxon>Pseudomonadati</taxon>
        <taxon>Bacteroidota</taxon>
        <taxon>Cytophagia</taxon>
        <taxon>Cytophagales</taxon>
        <taxon>Rhodocytophagaceae</taxon>
        <taxon>Xanthocytophaga</taxon>
    </lineage>
</organism>
<evidence type="ECO:0000259" key="9">
    <source>
        <dbReference type="Pfam" id="PF07992"/>
    </source>
</evidence>
<dbReference type="GO" id="GO:0016174">
    <property type="term" value="F:NAD(P)H oxidase H2O2-forming activity"/>
    <property type="evidence" value="ECO:0007669"/>
    <property type="project" value="TreeGrafter"/>
</dbReference>
<dbReference type="GO" id="GO:0033108">
    <property type="term" value="P:mitochondrial respiratory chain complex assembly"/>
    <property type="evidence" value="ECO:0007669"/>
    <property type="project" value="TreeGrafter"/>
</dbReference>
<dbReference type="InterPro" id="IPR036188">
    <property type="entry name" value="FAD/NAD-bd_sf"/>
</dbReference>
<dbReference type="SUPFAM" id="SSF51905">
    <property type="entry name" value="FAD/NAD(P)-binding domain"/>
    <property type="match status" value="1"/>
</dbReference>
<keyword evidence="7" id="KW-0520">NAD</keyword>
<comment type="caution">
    <text evidence="11">The sequence shown here is derived from an EMBL/GenBank/DDBJ whole genome shotgun (WGS) entry which is preliminary data.</text>
</comment>
<keyword evidence="3" id="KW-0053">Apoptosis</keyword>
<keyword evidence="12" id="KW-1185">Reference proteome</keyword>
<dbReference type="InterPro" id="IPR050446">
    <property type="entry name" value="FAD-oxidoreductase/Apoptosis"/>
</dbReference>
<evidence type="ECO:0000313" key="12">
    <source>
        <dbReference type="Proteomes" id="UP001232063"/>
    </source>
</evidence>
<dbReference type="EC" id="1.-.-.-" evidence="11"/>
<dbReference type="Gene3D" id="3.50.50.60">
    <property type="entry name" value="FAD/NAD(P)-binding domain"/>
    <property type="match status" value="2"/>
</dbReference>
<keyword evidence="2" id="KW-0285">Flavoprotein</keyword>